<feature type="domain" description="UBC core" evidence="4">
    <location>
        <begin position="5"/>
        <end position="152"/>
    </location>
</feature>
<keyword evidence="6" id="KW-1185">Reference proteome</keyword>
<dbReference type="SUPFAM" id="SSF54495">
    <property type="entry name" value="UBC-like"/>
    <property type="match status" value="3"/>
</dbReference>
<protein>
    <submittedName>
        <fullName evidence="5">Ubiquitin-conjugating enzyme E2 1</fullName>
    </submittedName>
</protein>
<evidence type="ECO:0000259" key="3">
    <source>
        <dbReference type="PROSITE" id="PS50030"/>
    </source>
</evidence>
<dbReference type="AlphaFoldDB" id="A0A2U1MQB2"/>
<dbReference type="PROSITE" id="PS50127">
    <property type="entry name" value="UBC_2"/>
    <property type="match status" value="2"/>
</dbReference>
<sequence length="428" mass="47752">MQAPAREKRIQGELQDFNKKKSLLGGITLTPDPNDIHHLTATIPGPDSSPYHGGVFHIDITLPDTYPCTPPEMRFTTKVWHPNISSETGAFCVDKNSWTPIMTLRSVLISLKALLSVPEPNDSQDDVVSEQYLTDHATFTAKALCWTEDFAMVSSPEYNRKVQKLIEMGFPEALVKKTLEAVGGHVIVALEKLYYPLTPPEMRFTTKVWHPNISSETGAFCLDKNSWTPAMTLRSVLISLQALLSVPEPNDPQDNVVAEQYLTDHATFTAIAMCWTEDFAMVSSPEYNRKVQKLIEMGFPEALVRKTLEAVGGHVIVALENHHPWPWTPSMNLITALISLQVLLSVPEPKDPQDDVVAEQYLTDHATFTAIALCWTEDFAMVSSPEYNRKVQKLIEMGFPEALVKDIGSCRWSCNSGSRKAVLELTGK</sequence>
<name>A0A2U1MQB2_ARTAN</name>
<dbReference type="GO" id="GO:0005524">
    <property type="term" value="F:ATP binding"/>
    <property type="evidence" value="ECO:0007669"/>
    <property type="project" value="UniProtKB-KW"/>
</dbReference>
<comment type="caution">
    <text evidence="5">The sequence shown here is derived from an EMBL/GenBank/DDBJ whole genome shotgun (WGS) entry which is preliminary data.</text>
</comment>
<dbReference type="STRING" id="35608.A0A2U1MQB2"/>
<dbReference type="Gene3D" id="1.10.8.10">
    <property type="entry name" value="DNA helicase RuvA subunit, C-terminal domain"/>
    <property type="match status" value="2"/>
</dbReference>
<accession>A0A2U1MQB2</accession>
<dbReference type="Proteomes" id="UP000245207">
    <property type="component" value="Unassembled WGS sequence"/>
</dbReference>
<evidence type="ECO:0000256" key="2">
    <source>
        <dbReference type="ARBA" id="ARBA00022840"/>
    </source>
</evidence>
<gene>
    <name evidence="5" type="ORF">CTI12_AA353730</name>
</gene>
<feature type="domain" description="UBA" evidence="3">
    <location>
        <begin position="285"/>
        <end position="320"/>
    </location>
</feature>
<dbReference type="InterPro" id="IPR009060">
    <property type="entry name" value="UBA-like_sf"/>
</dbReference>
<keyword evidence="2" id="KW-0067">ATP-binding</keyword>
<feature type="domain" description="UBA" evidence="3">
    <location>
        <begin position="156"/>
        <end position="196"/>
    </location>
</feature>
<dbReference type="InterPro" id="IPR016135">
    <property type="entry name" value="UBQ-conjugating_enzyme/RWD"/>
</dbReference>
<feature type="domain" description="UBC core" evidence="4">
    <location>
        <begin position="195"/>
        <end position="281"/>
    </location>
</feature>
<dbReference type="EMBL" id="PKPP01004645">
    <property type="protein sequence ID" value="PWA63406.1"/>
    <property type="molecule type" value="Genomic_DNA"/>
</dbReference>
<dbReference type="OrthoDB" id="7851174at2759"/>
<dbReference type="Gene3D" id="3.10.110.10">
    <property type="entry name" value="Ubiquitin Conjugating Enzyme"/>
    <property type="match status" value="3"/>
</dbReference>
<dbReference type="PANTHER" id="PTHR24068">
    <property type="entry name" value="UBIQUITIN-CONJUGATING ENZYME E2"/>
    <property type="match status" value="1"/>
</dbReference>
<keyword evidence="1" id="KW-0547">Nucleotide-binding</keyword>
<dbReference type="SMART" id="SM00165">
    <property type="entry name" value="UBA"/>
    <property type="match status" value="2"/>
</dbReference>
<dbReference type="PROSITE" id="PS50030">
    <property type="entry name" value="UBA"/>
    <property type="match status" value="2"/>
</dbReference>
<organism evidence="5 6">
    <name type="scientific">Artemisia annua</name>
    <name type="common">Sweet wormwood</name>
    <dbReference type="NCBI Taxonomy" id="35608"/>
    <lineage>
        <taxon>Eukaryota</taxon>
        <taxon>Viridiplantae</taxon>
        <taxon>Streptophyta</taxon>
        <taxon>Embryophyta</taxon>
        <taxon>Tracheophyta</taxon>
        <taxon>Spermatophyta</taxon>
        <taxon>Magnoliopsida</taxon>
        <taxon>eudicotyledons</taxon>
        <taxon>Gunneridae</taxon>
        <taxon>Pentapetalae</taxon>
        <taxon>asterids</taxon>
        <taxon>campanulids</taxon>
        <taxon>Asterales</taxon>
        <taxon>Asteraceae</taxon>
        <taxon>Asteroideae</taxon>
        <taxon>Anthemideae</taxon>
        <taxon>Artemisiinae</taxon>
        <taxon>Artemisia</taxon>
    </lineage>
</organism>
<proteinExistence type="predicted"/>
<evidence type="ECO:0000313" key="6">
    <source>
        <dbReference type="Proteomes" id="UP000245207"/>
    </source>
</evidence>
<reference evidence="5 6" key="1">
    <citation type="journal article" date="2018" name="Mol. Plant">
        <title>The genome of Artemisia annua provides insight into the evolution of Asteraceae family and artemisinin biosynthesis.</title>
        <authorList>
            <person name="Shen Q."/>
            <person name="Zhang L."/>
            <person name="Liao Z."/>
            <person name="Wang S."/>
            <person name="Yan T."/>
            <person name="Shi P."/>
            <person name="Liu M."/>
            <person name="Fu X."/>
            <person name="Pan Q."/>
            <person name="Wang Y."/>
            <person name="Lv Z."/>
            <person name="Lu X."/>
            <person name="Zhang F."/>
            <person name="Jiang W."/>
            <person name="Ma Y."/>
            <person name="Chen M."/>
            <person name="Hao X."/>
            <person name="Li L."/>
            <person name="Tang Y."/>
            <person name="Lv G."/>
            <person name="Zhou Y."/>
            <person name="Sun X."/>
            <person name="Brodelius P.E."/>
            <person name="Rose J.K.C."/>
            <person name="Tang K."/>
        </authorList>
    </citation>
    <scope>NUCLEOTIDE SEQUENCE [LARGE SCALE GENOMIC DNA]</scope>
    <source>
        <strain evidence="6">cv. Huhao1</strain>
        <tissue evidence="5">Leaf</tissue>
    </source>
</reference>
<dbReference type="InterPro" id="IPR015940">
    <property type="entry name" value="UBA"/>
</dbReference>
<dbReference type="SUPFAM" id="SSF46934">
    <property type="entry name" value="UBA-like"/>
    <property type="match status" value="2"/>
</dbReference>
<evidence type="ECO:0000259" key="4">
    <source>
        <dbReference type="PROSITE" id="PS50127"/>
    </source>
</evidence>
<evidence type="ECO:0000313" key="5">
    <source>
        <dbReference type="EMBL" id="PWA63406.1"/>
    </source>
</evidence>
<dbReference type="InterPro" id="IPR000608">
    <property type="entry name" value="UBC"/>
</dbReference>
<dbReference type="Pfam" id="PF00179">
    <property type="entry name" value="UQ_con"/>
    <property type="match status" value="3"/>
</dbReference>
<evidence type="ECO:0000256" key="1">
    <source>
        <dbReference type="ARBA" id="ARBA00022741"/>
    </source>
</evidence>
<dbReference type="SMART" id="SM00212">
    <property type="entry name" value="UBCc"/>
    <property type="match status" value="2"/>
</dbReference>